<feature type="transmembrane region" description="Helical" evidence="1">
    <location>
        <begin position="139"/>
        <end position="159"/>
    </location>
</feature>
<dbReference type="Proteomes" id="UP001597053">
    <property type="component" value="Unassembled WGS sequence"/>
</dbReference>
<comment type="caution">
    <text evidence="2">The sequence shown here is derived from an EMBL/GenBank/DDBJ whole genome shotgun (WGS) entry which is preliminary data.</text>
</comment>
<sequence length="166" mass="17709">MENNNRPEAGSSGRLTARHVRSAILALVGLATFGYAHTLPWIGVRPGQDIEEQLLGLTPSGEARTYALTDLTGSQVALYLGWLALLAVLVLAWVRPQWRDALRIAAMLSSLAVVALILLPSGAAVEASGFPRDDRPDSTYLAGTWLALSALGLLTRATLSALPRPR</sequence>
<evidence type="ECO:0000256" key="1">
    <source>
        <dbReference type="SAM" id="Phobius"/>
    </source>
</evidence>
<dbReference type="EMBL" id="JBHTHM010001915">
    <property type="protein sequence ID" value="MFD0787309.1"/>
    <property type="molecule type" value="Genomic_DNA"/>
</dbReference>
<feature type="non-terminal residue" evidence="2">
    <location>
        <position position="166"/>
    </location>
</feature>
<keyword evidence="1" id="KW-1133">Transmembrane helix</keyword>
<evidence type="ECO:0000313" key="2">
    <source>
        <dbReference type="EMBL" id="MFD0787309.1"/>
    </source>
</evidence>
<protein>
    <submittedName>
        <fullName evidence="2">Uncharacterized protein</fullName>
    </submittedName>
</protein>
<reference evidence="3" key="1">
    <citation type="journal article" date="2019" name="Int. J. Syst. Evol. Microbiol.">
        <title>The Global Catalogue of Microorganisms (GCM) 10K type strain sequencing project: providing services to taxonomists for standard genome sequencing and annotation.</title>
        <authorList>
            <consortium name="The Broad Institute Genomics Platform"/>
            <consortium name="The Broad Institute Genome Sequencing Center for Infectious Disease"/>
            <person name="Wu L."/>
            <person name="Ma J."/>
        </authorList>
    </citation>
    <scope>NUCLEOTIDE SEQUENCE [LARGE SCALE GENOMIC DNA]</scope>
    <source>
        <strain evidence="3">JCM 32148</strain>
    </source>
</reference>
<organism evidence="2 3">
    <name type="scientific">Micromonospora azadirachtae</name>
    <dbReference type="NCBI Taxonomy" id="1970735"/>
    <lineage>
        <taxon>Bacteria</taxon>
        <taxon>Bacillati</taxon>
        <taxon>Actinomycetota</taxon>
        <taxon>Actinomycetes</taxon>
        <taxon>Micromonosporales</taxon>
        <taxon>Micromonosporaceae</taxon>
        <taxon>Micromonospora</taxon>
    </lineage>
</organism>
<keyword evidence="1" id="KW-0812">Transmembrane</keyword>
<accession>A0ABW3A9W4</accession>
<feature type="transmembrane region" description="Helical" evidence="1">
    <location>
        <begin position="20"/>
        <end position="42"/>
    </location>
</feature>
<gene>
    <name evidence="2" type="ORF">ACFQZ8_25690</name>
</gene>
<feature type="transmembrane region" description="Helical" evidence="1">
    <location>
        <begin position="76"/>
        <end position="94"/>
    </location>
</feature>
<proteinExistence type="predicted"/>
<evidence type="ECO:0000313" key="3">
    <source>
        <dbReference type="Proteomes" id="UP001597053"/>
    </source>
</evidence>
<keyword evidence="3" id="KW-1185">Reference proteome</keyword>
<name>A0ABW3A9W4_9ACTN</name>
<keyword evidence="1" id="KW-0472">Membrane</keyword>
<feature type="transmembrane region" description="Helical" evidence="1">
    <location>
        <begin position="101"/>
        <end position="119"/>
    </location>
</feature>